<evidence type="ECO:0000313" key="1">
    <source>
        <dbReference type="EMBL" id="TCV85777.1"/>
    </source>
</evidence>
<dbReference type="RefSeq" id="WP_132967578.1">
    <property type="nucleotide sequence ID" value="NZ_SMCP01000008.1"/>
</dbReference>
<proteinExistence type="predicted"/>
<comment type="caution">
    <text evidence="1">The sequence shown here is derived from an EMBL/GenBank/DDBJ whole genome shotgun (WGS) entry which is preliminary data.</text>
</comment>
<organism evidence="1 2">
    <name type="scientific">Testudinibacter aquarius</name>
    <dbReference type="NCBI Taxonomy" id="1524974"/>
    <lineage>
        <taxon>Bacteria</taxon>
        <taxon>Pseudomonadati</taxon>
        <taxon>Pseudomonadota</taxon>
        <taxon>Gammaproteobacteria</taxon>
        <taxon>Pasteurellales</taxon>
        <taxon>Pasteurellaceae</taxon>
        <taxon>Testudinibacter</taxon>
    </lineage>
</organism>
<dbReference type="Proteomes" id="UP000294619">
    <property type="component" value="Unassembled WGS sequence"/>
</dbReference>
<sequence length="475" mass="50759">MLTGNVSGAVASGTTSAAALHLNALGQELGDVGKAVLDIGAGMAIGAATGGGTAAVSAGGNTDWYNRQLHPSELDWIRNNAEAFAKEQGISVAEAEQRLIERAAQRVDYAWSKMIDSQDAAADSFLSSASAMKGDVPSSSAVSFINSDGKAQNLFSTSGDEYYSTGKYSNLAAKYNRENNQFLTNILVPKVKNNLVFEGVKDGGNALSEAARAALDSPIETTKNVVKTVEHSLSDCLKNPATCATEKWTTFDTSSGDLLRTHYNQADVNALYGKDMTAETALVPLMRGGTVVAEVLPVVKAGSVAVKSVDNMLSPLAKGVDANEKLPVVGKTEGYENQTSKISSSAENIALYPKLKEQLQAENLQNIAKLDPVLGEIVNSLGKELNYGISKLMSAKEAERLGRLWVGYNFTEVKVKNTVIGWNSVDRLRGYRFPSVKESDYAETGVQANFETYKINPVTNQKEKVGNAHLNIIEN</sequence>
<dbReference type="AlphaFoldDB" id="A0A4R3Y2I3"/>
<gene>
    <name evidence="1" type="ORF">EDC16_10884</name>
</gene>
<accession>A0A4R3Y2I3</accession>
<name>A0A4R3Y2I3_9PAST</name>
<reference evidence="1 2" key="1">
    <citation type="submission" date="2019-03" db="EMBL/GenBank/DDBJ databases">
        <title>Genomic Encyclopedia of Type Strains, Phase IV (KMG-IV): sequencing the most valuable type-strain genomes for metagenomic binning, comparative biology and taxonomic classification.</title>
        <authorList>
            <person name="Goeker M."/>
        </authorList>
    </citation>
    <scope>NUCLEOTIDE SEQUENCE [LARGE SCALE GENOMIC DNA]</scope>
    <source>
        <strain evidence="1 2">DSM 28140</strain>
    </source>
</reference>
<dbReference type="EMBL" id="SMCP01000008">
    <property type="protein sequence ID" value="TCV85777.1"/>
    <property type="molecule type" value="Genomic_DNA"/>
</dbReference>
<evidence type="ECO:0000313" key="2">
    <source>
        <dbReference type="Proteomes" id="UP000294619"/>
    </source>
</evidence>
<protein>
    <submittedName>
        <fullName evidence="1">Uncharacterized protein</fullName>
    </submittedName>
</protein>